<proteinExistence type="predicted"/>
<feature type="non-terminal residue" evidence="1">
    <location>
        <position position="80"/>
    </location>
</feature>
<reference evidence="1" key="1">
    <citation type="journal article" date="2019" name="Sci. Rep.">
        <title>Draft genome of Tanacetum cinerariifolium, the natural source of mosquito coil.</title>
        <authorList>
            <person name="Yamashiro T."/>
            <person name="Shiraishi A."/>
            <person name="Satake H."/>
            <person name="Nakayama K."/>
        </authorList>
    </citation>
    <scope>NUCLEOTIDE SEQUENCE</scope>
</reference>
<feature type="non-terminal residue" evidence="1">
    <location>
        <position position="1"/>
    </location>
</feature>
<evidence type="ECO:0000313" key="1">
    <source>
        <dbReference type="EMBL" id="GFD60212.1"/>
    </source>
</evidence>
<dbReference type="AlphaFoldDB" id="A0A699XJM3"/>
<dbReference type="EMBL" id="BKCJ011874943">
    <property type="protein sequence ID" value="GFD60212.1"/>
    <property type="molecule type" value="Genomic_DNA"/>
</dbReference>
<sequence>RQQKHRATGRAPGYAVVPTHHASIVADGSRGDLLPHLHHGAFRSGGGRDCPDVDADRATGQGPYRFARVLWPLARSAADS</sequence>
<comment type="caution">
    <text evidence="1">The sequence shown here is derived from an EMBL/GenBank/DDBJ whole genome shotgun (WGS) entry which is preliminary data.</text>
</comment>
<accession>A0A699XJM3</accession>
<protein>
    <submittedName>
        <fullName evidence="1">Uncharacterized protein</fullName>
    </submittedName>
</protein>
<organism evidence="1">
    <name type="scientific">Tanacetum cinerariifolium</name>
    <name type="common">Dalmatian daisy</name>
    <name type="synonym">Chrysanthemum cinerariifolium</name>
    <dbReference type="NCBI Taxonomy" id="118510"/>
    <lineage>
        <taxon>Eukaryota</taxon>
        <taxon>Viridiplantae</taxon>
        <taxon>Streptophyta</taxon>
        <taxon>Embryophyta</taxon>
        <taxon>Tracheophyta</taxon>
        <taxon>Spermatophyta</taxon>
        <taxon>Magnoliopsida</taxon>
        <taxon>eudicotyledons</taxon>
        <taxon>Gunneridae</taxon>
        <taxon>Pentapetalae</taxon>
        <taxon>asterids</taxon>
        <taxon>campanulids</taxon>
        <taxon>Asterales</taxon>
        <taxon>Asteraceae</taxon>
        <taxon>Asteroideae</taxon>
        <taxon>Anthemideae</taxon>
        <taxon>Anthemidinae</taxon>
        <taxon>Tanacetum</taxon>
    </lineage>
</organism>
<name>A0A699XJM3_TANCI</name>
<gene>
    <name evidence="1" type="ORF">Tci_932181</name>
</gene>